<evidence type="ECO:0000313" key="1">
    <source>
        <dbReference type="EMBL" id="EEU31213.1"/>
    </source>
</evidence>
<dbReference type="OrthoDB" id="1953701at2"/>
<organism evidence="1 2">
    <name type="scientific">Fusobacterium vincentii 3_1_36A2</name>
    <dbReference type="NCBI Taxonomy" id="469604"/>
    <lineage>
        <taxon>Bacteria</taxon>
        <taxon>Fusobacteriati</taxon>
        <taxon>Fusobacteriota</taxon>
        <taxon>Fusobacteriia</taxon>
        <taxon>Fusobacteriales</taxon>
        <taxon>Fusobacteriaceae</taxon>
        <taxon>Fusobacterium</taxon>
    </lineage>
</organism>
<dbReference type="Proteomes" id="UP000016231">
    <property type="component" value="Chromosome"/>
</dbReference>
<sequence length="111" mass="13220">MVEGKKIIEIKKEIQSILKKKNELFILNNITVDIVTDTLLNYFIVFEKENYFAEIIVGKDEYAPYKFVYFDMIGGNDKIPEILYIWFDNEETTIQDIIENINKALDYFITY</sequence>
<proteinExistence type="predicted"/>
<dbReference type="RefSeq" id="WP_008800575.1">
    <property type="nucleotide sequence ID" value="NC_022196.1"/>
</dbReference>
<evidence type="ECO:0000313" key="2">
    <source>
        <dbReference type="Proteomes" id="UP000016231"/>
    </source>
</evidence>
<gene>
    <name evidence="1" type="ORF">HMPREF0946_02122</name>
</gene>
<reference evidence="1 2" key="1">
    <citation type="submission" date="2013-08" db="EMBL/GenBank/DDBJ databases">
        <title>The Genome Sequence of Fusobacterium sp. 3_1_36A2.</title>
        <authorList>
            <consortium name="The Broad Institute Genome Sequencing Platform"/>
            <person name="Earl A."/>
            <person name="Ward D."/>
            <person name="Feldgarden M."/>
            <person name="Gevers D."/>
            <person name="Strauss J."/>
            <person name="White A."/>
            <person name="Allen-Vercoe E."/>
            <person name="Walker B."/>
            <person name="Young S.K."/>
            <person name="Zeng Q."/>
            <person name="Gargeya S."/>
            <person name="Fitzgerald M."/>
            <person name="Haas B."/>
            <person name="Abouelleil A."/>
            <person name="Alvarado L."/>
            <person name="Arachchi H.M."/>
            <person name="Berlin A.M."/>
            <person name="Chapman S.B."/>
            <person name="Goldberg J."/>
            <person name="Griggs A."/>
            <person name="Gujja S."/>
            <person name="Hansen M."/>
            <person name="Howarth C."/>
            <person name="Imamovic A."/>
            <person name="Larimer J."/>
            <person name="McCowen C."/>
            <person name="Montmayeur A."/>
            <person name="Murphy C."/>
            <person name="Neiman D."/>
            <person name="Pearson M."/>
            <person name="Priest M."/>
            <person name="Roberts A."/>
            <person name="Saif S."/>
            <person name="Shea T."/>
            <person name="Sisk P."/>
            <person name="Sykes S."/>
            <person name="Wortman J."/>
            <person name="Nusbaum C."/>
            <person name="Birren B."/>
        </authorList>
    </citation>
    <scope>NUCLEOTIDE SEQUENCE [LARGE SCALE GENOMIC DNA]</scope>
    <source>
        <strain evidence="1 2">3_1_36A2</strain>
    </source>
</reference>
<name>C7XTA6_FUSVC</name>
<dbReference type="KEGG" id="fnc:HMPREF0946_02122"/>
<dbReference type="AlphaFoldDB" id="C7XTA6"/>
<accession>C7XTA6</accession>
<protein>
    <submittedName>
        <fullName evidence="1">Uncharacterized protein</fullName>
    </submittedName>
</protein>
<dbReference type="STRING" id="469604.HMPREF0946_02122"/>
<dbReference type="EMBL" id="CP003700">
    <property type="protein sequence ID" value="EEU31213.1"/>
    <property type="molecule type" value="Genomic_DNA"/>
</dbReference>
<dbReference type="HOGENOM" id="CLU_2154712_0_0_0"/>